<feature type="transmembrane region" description="Helical" evidence="1">
    <location>
        <begin position="131"/>
        <end position="149"/>
    </location>
</feature>
<keyword evidence="1" id="KW-0472">Membrane</keyword>
<evidence type="ECO:0000313" key="2">
    <source>
        <dbReference type="EnsemblPlants" id="AUR62007809-RA:cds"/>
    </source>
</evidence>
<reference evidence="2" key="1">
    <citation type="journal article" date="2017" name="Nature">
        <title>The genome of Chenopodium quinoa.</title>
        <authorList>
            <person name="Jarvis D.E."/>
            <person name="Ho Y.S."/>
            <person name="Lightfoot D.J."/>
            <person name="Schmoeckel S.M."/>
            <person name="Li B."/>
            <person name="Borm T.J.A."/>
            <person name="Ohyanagi H."/>
            <person name="Mineta K."/>
            <person name="Michell C.T."/>
            <person name="Saber N."/>
            <person name="Kharbatia N.M."/>
            <person name="Rupper R.R."/>
            <person name="Sharp A.R."/>
            <person name="Dally N."/>
            <person name="Boughton B.A."/>
            <person name="Woo Y.H."/>
            <person name="Gao G."/>
            <person name="Schijlen E.G.W.M."/>
            <person name="Guo X."/>
            <person name="Momin A.A."/>
            <person name="Negrao S."/>
            <person name="Al-Babili S."/>
            <person name="Gehring C."/>
            <person name="Roessner U."/>
            <person name="Jung C."/>
            <person name="Murphy K."/>
            <person name="Arold S.T."/>
            <person name="Gojobori T."/>
            <person name="van der Linden C.G."/>
            <person name="van Loo E.N."/>
            <person name="Jellen E.N."/>
            <person name="Maughan P.J."/>
            <person name="Tester M."/>
        </authorList>
    </citation>
    <scope>NUCLEOTIDE SEQUENCE [LARGE SCALE GENOMIC DNA]</scope>
    <source>
        <strain evidence="2">cv. PI 614886</strain>
    </source>
</reference>
<dbReference type="Proteomes" id="UP000596660">
    <property type="component" value="Unplaced"/>
</dbReference>
<feature type="transmembrane region" description="Helical" evidence="1">
    <location>
        <begin position="92"/>
        <end position="111"/>
    </location>
</feature>
<dbReference type="EnsemblPlants" id="AUR62007809-RA">
    <property type="protein sequence ID" value="AUR62007809-RA:cds"/>
    <property type="gene ID" value="AUR62007809"/>
</dbReference>
<organism evidence="2 3">
    <name type="scientific">Chenopodium quinoa</name>
    <name type="common">Quinoa</name>
    <dbReference type="NCBI Taxonomy" id="63459"/>
    <lineage>
        <taxon>Eukaryota</taxon>
        <taxon>Viridiplantae</taxon>
        <taxon>Streptophyta</taxon>
        <taxon>Embryophyta</taxon>
        <taxon>Tracheophyta</taxon>
        <taxon>Spermatophyta</taxon>
        <taxon>Magnoliopsida</taxon>
        <taxon>eudicotyledons</taxon>
        <taxon>Gunneridae</taxon>
        <taxon>Pentapetalae</taxon>
        <taxon>Caryophyllales</taxon>
        <taxon>Chenopodiaceae</taxon>
        <taxon>Chenopodioideae</taxon>
        <taxon>Atripliceae</taxon>
        <taxon>Chenopodium</taxon>
    </lineage>
</organism>
<keyword evidence="1" id="KW-1133">Transmembrane helix</keyword>
<feature type="transmembrane region" description="Helical" evidence="1">
    <location>
        <begin position="29"/>
        <end position="52"/>
    </location>
</feature>
<sequence>MLSAPNDASSAPRQFIDQNGQSSKSGGTLLLGVQAGFLCFRLLFVVLVQAVMPALLCVASSGLLGSGCCCCPFGGAAGLLRSVSGCCCCCRLVLLVPLAAAVSACYTPIAANSYLSVVFAPNFAEEEYMSRVPYASAVGSLMYAWFALGRILHMQSALLVGLWLIWSMTGYVFTLGDSVVSWKATLQPTVTLSTTEIE</sequence>
<dbReference type="Gramene" id="AUR62007809-RA">
    <property type="protein sequence ID" value="AUR62007809-RA:cds"/>
    <property type="gene ID" value="AUR62007809"/>
</dbReference>
<protein>
    <submittedName>
        <fullName evidence="2">Uncharacterized protein</fullName>
    </submittedName>
</protein>
<accession>A0A803L7H0</accession>
<feature type="transmembrane region" description="Helical" evidence="1">
    <location>
        <begin position="58"/>
        <end position="80"/>
    </location>
</feature>
<proteinExistence type="predicted"/>
<keyword evidence="3" id="KW-1185">Reference proteome</keyword>
<name>A0A803L7H0_CHEQI</name>
<evidence type="ECO:0000256" key="1">
    <source>
        <dbReference type="SAM" id="Phobius"/>
    </source>
</evidence>
<dbReference type="AlphaFoldDB" id="A0A803L7H0"/>
<reference evidence="2" key="2">
    <citation type="submission" date="2021-03" db="UniProtKB">
        <authorList>
            <consortium name="EnsemblPlants"/>
        </authorList>
    </citation>
    <scope>IDENTIFICATION</scope>
</reference>
<feature type="transmembrane region" description="Helical" evidence="1">
    <location>
        <begin position="156"/>
        <end position="173"/>
    </location>
</feature>
<evidence type="ECO:0000313" key="3">
    <source>
        <dbReference type="Proteomes" id="UP000596660"/>
    </source>
</evidence>
<keyword evidence="1" id="KW-0812">Transmembrane</keyword>